<feature type="domain" description="bAvd-like" evidence="1">
    <location>
        <begin position="13"/>
        <end position="112"/>
    </location>
</feature>
<dbReference type="Proteomes" id="UP000199513">
    <property type="component" value="Unassembled WGS sequence"/>
</dbReference>
<name>A0A1I2GZJ4_9BACT</name>
<dbReference type="STRING" id="1003.SAMN04488541_10214"/>
<protein>
    <submittedName>
        <fullName evidence="2">23S rRNA-intervening sequence protein</fullName>
    </submittedName>
</protein>
<proteinExistence type="predicted"/>
<dbReference type="InterPro" id="IPR055360">
    <property type="entry name" value="bAvd"/>
</dbReference>
<dbReference type="Pfam" id="PF22296">
    <property type="entry name" value="bAvd"/>
    <property type="match status" value="1"/>
</dbReference>
<evidence type="ECO:0000259" key="1">
    <source>
        <dbReference type="Pfam" id="PF22296"/>
    </source>
</evidence>
<accession>A0A1I2GZJ4</accession>
<keyword evidence="3" id="KW-1185">Reference proteome</keyword>
<evidence type="ECO:0000313" key="3">
    <source>
        <dbReference type="Proteomes" id="UP000199513"/>
    </source>
</evidence>
<dbReference type="Gene3D" id="1.20.1440.60">
    <property type="entry name" value="23S rRNA-intervening sequence"/>
    <property type="match status" value="1"/>
</dbReference>
<dbReference type="SUPFAM" id="SSF158446">
    <property type="entry name" value="IVS-encoded protein-like"/>
    <property type="match status" value="1"/>
</dbReference>
<dbReference type="RefSeq" id="WP_091545730.1">
    <property type="nucleotide sequence ID" value="NZ_FONY01000021.1"/>
</dbReference>
<dbReference type="CDD" id="cd16376">
    <property type="entry name" value="Avd_like"/>
    <property type="match status" value="1"/>
</dbReference>
<dbReference type="EMBL" id="FONY01000021">
    <property type="protein sequence ID" value="SFF22832.1"/>
    <property type="molecule type" value="Genomic_DNA"/>
</dbReference>
<dbReference type="AlphaFoldDB" id="A0A1I2GZJ4"/>
<evidence type="ECO:0000313" key="2">
    <source>
        <dbReference type="EMBL" id="SFF22832.1"/>
    </source>
</evidence>
<organism evidence="2 3">
    <name type="scientific">Thermoflexibacter ruber</name>
    <dbReference type="NCBI Taxonomy" id="1003"/>
    <lineage>
        <taxon>Bacteria</taxon>
        <taxon>Pseudomonadati</taxon>
        <taxon>Bacteroidota</taxon>
        <taxon>Cytophagia</taxon>
        <taxon>Cytophagales</taxon>
        <taxon>Thermoflexibacteraceae</taxon>
        <taxon>Thermoflexibacter</taxon>
    </lineage>
</organism>
<reference evidence="2 3" key="1">
    <citation type="submission" date="2016-10" db="EMBL/GenBank/DDBJ databases">
        <authorList>
            <person name="de Groot N.N."/>
        </authorList>
    </citation>
    <scope>NUCLEOTIDE SEQUENCE [LARGE SCALE GENOMIC DNA]</scope>
    <source>
        <strain>GEY</strain>
        <strain evidence="3">DSM 9560</strain>
    </source>
</reference>
<dbReference type="OrthoDB" id="9798541at2"/>
<sequence>MTDNFQYPIFEHWYKTTDWILDKCDKMPKQTRFTVSSRIAALTIENLELLTEAIYSKAKIPLLQKVNMNLEKLRIFFRLSKDRQYMSLAQYEYGIQELNQTGRMCGGWLKECKE</sequence>
<gene>
    <name evidence="2" type="ORF">SAMN04488541_10214</name>
</gene>
<dbReference type="InterPro" id="IPR036583">
    <property type="entry name" value="23S_rRNA_IVS_sf"/>
</dbReference>
<dbReference type="NCBIfam" id="NF033474">
    <property type="entry name" value="DivGenRetAVD"/>
    <property type="match status" value="1"/>
</dbReference>